<proteinExistence type="predicted"/>
<accession>A0A9P8QFV9</accession>
<keyword evidence="4" id="KW-1185">Reference proteome</keyword>
<evidence type="ECO:0000313" key="3">
    <source>
        <dbReference type="EMBL" id="KAH3688224.1"/>
    </source>
</evidence>
<sequence length="357" mass="40906">HATIGEEDKARTILEQRVEQFPDDARALSILGDINEDPKYWEKAWEISKYAKAKVSLSRYYYQPPKGGVDRNMLLAIQHMQDALNVNPISFTNWFFYGCLGLETSNFELAAEAFTRCVSLDDSNSNSWSNLATALLKLEKTQEAFNALKKAVGTSDNKRTWRLWENYLIVAAKLSDWNEVLHACKKLVDLKSDEGERSIDIPVVEKLVEMLISQDHVDADNMTFFQRSCVEFVTVKIPSLVTSNSRLWRIIARVELWRKRPWAALDCHEKAFRAMIHNVDLETDEKVWNETVDACVDLVASYESLGELPGRMGAGDLVCKDWKYKAKSSLKSLMSKGRMSWEGTEGWERLEECKSEL</sequence>
<dbReference type="Gene3D" id="1.25.40.10">
    <property type="entry name" value="Tetratricopeptide repeat domain"/>
    <property type="match status" value="1"/>
</dbReference>
<dbReference type="SUPFAM" id="SSF81901">
    <property type="entry name" value="HCP-like"/>
    <property type="match status" value="1"/>
</dbReference>
<dbReference type="PANTHER" id="PTHR16193">
    <property type="entry name" value="TETRATRICOPEPTIDE REPEAT PROTEIN 27"/>
    <property type="match status" value="1"/>
</dbReference>
<keyword evidence="1" id="KW-0677">Repeat</keyword>
<dbReference type="EMBL" id="JAEUBG010000465">
    <property type="protein sequence ID" value="KAH3688224.1"/>
    <property type="molecule type" value="Genomic_DNA"/>
</dbReference>
<dbReference type="InterPro" id="IPR019734">
    <property type="entry name" value="TPR_rpt"/>
</dbReference>
<dbReference type="AlphaFoldDB" id="A0A9P8QFV9"/>
<dbReference type="Proteomes" id="UP000774326">
    <property type="component" value="Unassembled WGS sequence"/>
</dbReference>
<evidence type="ECO:0000256" key="2">
    <source>
        <dbReference type="ARBA" id="ARBA00022803"/>
    </source>
</evidence>
<feature type="non-terminal residue" evidence="3">
    <location>
        <position position="1"/>
    </location>
</feature>
<dbReference type="InterPro" id="IPR011990">
    <property type="entry name" value="TPR-like_helical_dom_sf"/>
</dbReference>
<dbReference type="InterPro" id="IPR044244">
    <property type="entry name" value="TTC27/Emw1"/>
</dbReference>
<name>A0A9P8QFV9_WICPI</name>
<gene>
    <name evidence="3" type="ORF">WICPIJ_000792</name>
</gene>
<evidence type="ECO:0008006" key="5">
    <source>
        <dbReference type="Google" id="ProtNLM"/>
    </source>
</evidence>
<keyword evidence="2" id="KW-0802">TPR repeat</keyword>
<reference evidence="3" key="2">
    <citation type="submission" date="2021-01" db="EMBL/GenBank/DDBJ databases">
        <authorList>
            <person name="Schikora-Tamarit M.A."/>
        </authorList>
    </citation>
    <scope>NUCLEOTIDE SEQUENCE</scope>
    <source>
        <strain evidence="3">CBS2887</strain>
    </source>
</reference>
<dbReference type="PANTHER" id="PTHR16193:SF0">
    <property type="entry name" value="TETRATRICOPEPTIDE REPEAT PROTEIN 27"/>
    <property type="match status" value="1"/>
</dbReference>
<dbReference type="OrthoDB" id="1936594at2759"/>
<protein>
    <recommendedName>
        <fullName evidence="5">TPR-like protein</fullName>
    </recommendedName>
</protein>
<organism evidence="3 4">
    <name type="scientific">Wickerhamomyces pijperi</name>
    <name type="common">Yeast</name>
    <name type="synonym">Pichia pijperi</name>
    <dbReference type="NCBI Taxonomy" id="599730"/>
    <lineage>
        <taxon>Eukaryota</taxon>
        <taxon>Fungi</taxon>
        <taxon>Dikarya</taxon>
        <taxon>Ascomycota</taxon>
        <taxon>Saccharomycotina</taxon>
        <taxon>Saccharomycetes</taxon>
        <taxon>Phaffomycetales</taxon>
        <taxon>Wickerhamomycetaceae</taxon>
        <taxon>Wickerhamomyces</taxon>
    </lineage>
</organism>
<comment type="caution">
    <text evidence="3">The sequence shown here is derived from an EMBL/GenBank/DDBJ whole genome shotgun (WGS) entry which is preliminary data.</text>
</comment>
<reference evidence="3" key="1">
    <citation type="journal article" date="2021" name="Open Biol.">
        <title>Shared evolutionary footprints suggest mitochondrial oxidative damage underlies multiple complex I losses in fungi.</title>
        <authorList>
            <person name="Schikora-Tamarit M.A."/>
            <person name="Marcet-Houben M."/>
            <person name="Nosek J."/>
            <person name="Gabaldon T."/>
        </authorList>
    </citation>
    <scope>NUCLEOTIDE SEQUENCE</scope>
    <source>
        <strain evidence="3">CBS2887</strain>
    </source>
</reference>
<evidence type="ECO:0000313" key="4">
    <source>
        <dbReference type="Proteomes" id="UP000774326"/>
    </source>
</evidence>
<dbReference type="Pfam" id="PF13181">
    <property type="entry name" value="TPR_8"/>
    <property type="match status" value="2"/>
</dbReference>
<evidence type="ECO:0000256" key="1">
    <source>
        <dbReference type="ARBA" id="ARBA00022737"/>
    </source>
</evidence>